<dbReference type="InterPro" id="IPR045621">
    <property type="entry name" value="BPD_transp_1_N"/>
</dbReference>
<feature type="transmembrane region" description="Helical" evidence="7">
    <location>
        <begin position="174"/>
        <end position="196"/>
    </location>
</feature>
<keyword evidence="5 7" id="KW-1133">Transmembrane helix</keyword>
<feature type="transmembrane region" description="Helical" evidence="7">
    <location>
        <begin position="232"/>
        <end position="257"/>
    </location>
</feature>
<evidence type="ECO:0000256" key="2">
    <source>
        <dbReference type="ARBA" id="ARBA00022448"/>
    </source>
</evidence>
<dbReference type="Proteomes" id="UP000238650">
    <property type="component" value="Unassembled WGS sequence"/>
</dbReference>
<keyword evidence="10" id="KW-1185">Reference proteome</keyword>
<dbReference type="PANTHER" id="PTHR43163">
    <property type="entry name" value="DIPEPTIDE TRANSPORT SYSTEM PERMEASE PROTEIN DPPB-RELATED"/>
    <property type="match status" value="1"/>
</dbReference>
<dbReference type="GO" id="GO:0055085">
    <property type="term" value="P:transmembrane transport"/>
    <property type="evidence" value="ECO:0007669"/>
    <property type="project" value="InterPro"/>
</dbReference>
<feature type="transmembrane region" description="Helical" evidence="7">
    <location>
        <begin position="99"/>
        <end position="122"/>
    </location>
</feature>
<dbReference type="InterPro" id="IPR035906">
    <property type="entry name" value="MetI-like_sf"/>
</dbReference>
<dbReference type="AlphaFoldDB" id="A0A2S9QLB7"/>
<accession>A0A2S9QLB7</accession>
<evidence type="ECO:0000256" key="3">
    <source>
        <dbReference type="ARBA" id="ARBA00022475"/>
    </source>
</evidence>
<dbReference type="PANTHER" id="PTHR43163:SF3">
    <property type="entry name" value="PEPTIDE ABC TRANSPORTER PERMEASE PROTEIN"/>
    <property type="match status" value="1"/>
</dbReference>
<evidence type="ECO:0000256" key="1">
    <source>
        <dbReference type="ARBA" id="ARBA00004651"/>
    </source>
</evidence>
<dbReference type="Gene3D" id="1.10.3720.10">
    <property type="entry name" value="MetI-like"/>
    <property type="match status" value="1"/>
</dbReference>
<dbReference type="Pfam" id="PF00528">
    <property type="entry name" value="BPD_transp_1"/>
    <property type="match status" value="1"/>
</dbReference>
<sequence length="313" mass="33117">MGVRLLRLVPVMVLITLLATAAVDFMPGSPAVAILGNEATPEQIAALTTQMGLDQPLFARYAEWLAGAAQGDLGRSIRLDLPVAEVIAQRLPVTIELTILALCIALLLSVPAALVAGANVGGWVDRVASTISSALISLPSFAAAVILIYLFAIRTKVFPVSGWVPFAQDPLANLQHAFLPALVLGLMEAAMFYRVLRSDVIATVRETFVLAARARGMSKGYVLMRHVLRPSLFSLLTLTGLALGRLLGGAMIVEVLFALPGLGSLLLQSVPSRDIPVIQGVVLVIAAVYVLVNIAVDLVYSAVDPRVRVRSAA</sequence>
<comment type="caution">
    <text evidence="9">The sequence shown here is derived from an EMBL/GenBank/DDBJ whole genome shotgun (WGS) entry which is preliminary data.</text>
</comment>
<feature type="domain" description="ABC transmembrane type-1" evidence="8">
    <location>
        <begin position="91"/>
        <end position="300"/>
    </location>
</feature>
<evidence type="ECO:0000313" key="9">
    <source>
        <dbReference type="EMBL" id="PRI10386.1"/>
    </source>
</evidence>
<evidence type="ECO:0000256" key="4">
    <source>
        <dbReference type="ARBA" id="ARBA00022692"/>
    </source>
</evidence>
<dbReference type="GO" id="GO:0005886">
    <property type="term" value="C:plasma membrane"/>
    <property type="evidence" value="ECO:0007669"/>
    <property type="project" value="UniProtKB-SubCell"/>
</dbReference>
<feature type="transmembrane region" description="Helical" evidence="7">
    <location>
        <begin position="277"/>
        <end position="300"/>
    </location>
</feature>
<keyword evidence="4 7" id="KW-0812">Transmembrane</keyword>
<comment type="subcellular location">
    <subcellularLocation>
        <location evidence="1 7">Cell membrane</location>
        <topology evidence="1 7">Multi-pass membrane protein</topology>
    </subcellularLocation>
</comment>
<protein>
    <recommendedName>
        <fullName evidence="8">ABC transmembrane type-1 domain-containing protein</fullName>
    </recommendedName>
</protein>
<dbReference type="CDD" id="cd06261">
    <property type="entry name" value="TM_PBP2"/>
    <property type="match status" value="1"/>
</dbReference>
<evidence type="ECO:0000256" key="5">
    <source>
        <dbReference type="ARBA" id="ARBA00022989"/>
    </source>
</evidence>
<dbReference type="EMBL" id="MWZD01000020">
    <property type="protein sequence ID" value="PRI10386.1"/>
    <property type="molecule type" value="Genomic_DNA"/>
</dbReference>
<organism evidence="9 10">
    <name type="scientific">Leucobacter massiliensis</name>
    <dbReference type="NCBI Taxonomy" id="1686285"/>
    <lineage>
        <taxon>Bacteria</taxon>
        <taxon>Bacillati</taxon>
        <taxon>Actinomycetota</taxon>
        <taxon>Actinomycetes</taxon>
        <taxon>Micrococcales</taxon>
        <taxon>Microbacteriaceae</taxon>
        <taxon>Leucobacter</taxon>
    </lineage>
</organism>
<evidence type="ECO:0000313" key="10">
    <source>
        <dbReference type="Proteomes" id="UP000238650"/>
    </source>
</evidence>
<dbReference type="PROSITE" id="PS50928">
    <property type="entry name" value="ABC_TM1"/>
    <property type="match status" value="1"/>
</dbReference>
<dbReference type="SUPFAM" id="SSF161098">
    <property type="entry name" value="MetI-like"/>
    <property type="match status" value="1"/>
</dbReference>
<feature type="transmembrane region" description="Helical" evidence="7">
    <location>
        <begin position="134"/>
        <end position="154"/>
    </location>
</feature>
<keyword evidence="2 7" id="KW-0813">Transport</keyword>
<evidence type="ECO:0000256" key="7">
    <source>
        <dbReference type="RuleBase" id="RU363032"/>
    </source>
</evidence>
<keyword evidence="3" id="KW-1003">Cell membrane</keyword>
<proteinExistence type="inferred from homology"/>
<gene>
    <name evidence="9" type="ORF">B4915_12085</name>
</gene>
<evidence type="ECO:0000256" key="6">
    <source>
        <dbReference type="ARBA" id="ARBA00023136"/>
    </source>
</evidence>
<dbReference type="InterPro" id="IPR000515">
    <property type="entry name" value="MetI-like"/>
</dbReference>
<keyword evidence="6 7" id="KW-0472">Membrane</keyword>
<dbReference type="Pfam" id="PF19300">
    <property type="entry name" value="BPD_transp_1_N"/>
    <property type="match status" value="1"/>
</dbReference>
<reference evidence="9 10" key="1">
    <citation type="journal article" date="2017" name="New Microbes New Infect">
        <title>Genome sequence of 'Leucobacter massiliensis' sp. nov. isolated from human pharynx after travel to the 2014 Hajj.</title>
        <authorList>
            <person name="Leangapichart T."/>
            <person name="Gautret P."/>
            <person name="Nguyen T.T."/>
            <person name="Armstrong N."/>
            <person name="Rolain J.M."/>
        </authorList>
    </citation>
    <scope>NUCLEOTIDE SEQUENCE [LARGE SCALE GENOMIC DNA]</scope>
    <source>
        <strain evidence="9 10">122RC15</strain>
    </source>
</reference>
<name>A0A2S9QLB7_9MICO</name>
<evidence type="ECO:0000259" key="8">
    <source>
        <dbReference type="PROSITE" id="PS50928"/>
    </source>
</evidence>
<comment type="similarity">
    <text evidence="7">Belongs to the binding-protein-dependent transport system permease family.</text>
</comment>